<organism evidence="1 2">
    <name type="scientific">Plasmodium reichenowi</name>
    <dbReference type="NCBI Taxonomy" id="5854"/>
    <lineage>
        <taxon>Eukaryota</taxon>
        <taxon>Sar</taxon>
        <taxon>Alveolata</taxon>
        <taxon>Apicomplexa</taxon>
        <taxon>Aconoidasida</taxon>
        <taxon>Haemosporida</taxon>
        <taxon>Plasmodiidae</taxon>
        <taxon>Plasmodium</taxon>
        <taxon>Plasmodium (Laverania)</taxon>
    </lineage>
</organism>
<protein>
    <submittedName>
        <fullName evidence="1">HORMA domain protein, putative</fullName>
    </submittedName>
</protein>
<gene>
    <name evidence="1" type="ORF">PRSY57_1022800</name>
</gene>
<evidence type="ECO:0000313" key="2">
    <source>
        <dbReference type="Proteomes" id="UP000076359"/>
    </source>
</evidence>
<proteinExistence type="predicted"/>
<evidence type="ECO:0000313" key="1">
    <source>
        <dbReference type="EMBL" id="KYN97691.1"/>
    </source>
</evidence>
<dbReference type="Proteomes" id="UP000076359">
    <property type="component" value="Chromosome 10"/>
</dbReference>
<comment type="caution">
    <text evidence="1">The sequence shown here is derived from an EMBL/GenBank/DDBJ whole genome shotgun (WGS) entry which is preliminary data.</text>
</comment>
<dbReference type="GeneID" id="24531434"/>
<dbReference type="RefSeq" id="XP_019970430.1">
    <property type="nucleotide sequence ID" value="XM_020114884.1"/>
</dbReference>
<dbReference type="EMBL" id="LVLA01000011">
    <property type="protein sequence ID" value="KYN97691.1"/>
    <property type="molecule type" value="Genomic_DNA"/>
</dbReference>
<dbReference type="InterPro" id="IPR036570">
    <property type="entry name" value="HORMA_dom_sf"/>
</dbReference>
<name>A0A151LFF8_PLARE</name>
<dbReference type="KEGG" id="prei:PRSY57_1022800"/>
<dbReference type="SUPFAM" id="SSF56019">
    <property type="entry name" value="The spindle assembly checkpoint protein mad2"/>
    <property type="match status" value="1"/>
</dbReference>
<reference evidence="1 2" key="1">
    <citation type="journal article" date="2016" name="Nat. Commun.">
        <title>Genomes of cryptic chimpanzee Plasmodium species reveal key evolutionary events leading to human malaria.</title>
        <authorList>
            <person name="Sundararaman S.A."/>
            <person name="Plenderleith L.J."/>
            <person name="Liu W."/>
            <person name="Loy D.E."/>
            <person name="Learn G.H."/>
            <person name="Li Y."/>
            <person name="Shaw K.S."/>
            <person name="Ayouba A."/>
            <person name="Peeters M."/>
            <person name="Speede S."/>
            <person name="Shaw G.M."/>
            <person name="Bushman F.D."/>
            <person name="Brisson D."/>
            <person name="Rayner J.C."/>
            <person name="Sharp P.M."/>
            <person name="Hahn B.H."/>
        </authorList>
    </citation>
    <scope>NUCLEOTIDE SEQUENCE [LARGE SCALE GENOMIC DNA]</scope>
    <source>
        <strain evidence="1 2">SY57</strain>
    </source>
</reference>
<sequence>METYLVDFMEAFTHLILYLTNVYSS</sequence>
<feature type="non-terminal residue" evidence="1">
    <location>
        <position position="25"/>
    </location>
</feature>
<dbReference type="AlphaFoldDB" id="A0A151LFF8"/>
<accession>A0A151LFF8</accession>